<evidence type="ECO:0000256" key="1">
    <source>
        <dbReference type="ARBA" id="ARBA00022518"/>
    </source>
</evidence>
<feature type="domain" description="Adenovirus DNA-binding all-alpha" evidence="12">
    <location>
        <begin position="166"/>
        <end position="243"/>
    </location>
</feature>
<dbReference type="GO" id="GO:0006351">
    <property type="term" value="P:DNA-templated transcription"/>
    <property type="evidence" value="ECO:0007669"/>
    <property type="project" value="UniProtKB-UniRule"/>
</dbReference>
<name>A0A5P9VJ31_9ADEN</name>
<evidence type="ECO:0000256" key="5">
    <source>
        <dbReference type="ARBA" id="ARBA00022705"/>
    </source>
</evidence>
<keyword evidence="6 10" id="KW-0479">Metal-binding</keyword>
<dbReference type="GO" id="GO:0042025">
    <property type="term" value="C:host cell nucleus"/>
    <property type="evidence" value="ECO:0007669"/>
    <property type="project" value="UniProtKB-SubCell"/>
</dbReference>
<dbReference type="InterPro" id="IPR036362">
    <property type="entry name" value="Adenovirus_DNA-bd_N_sf"/>
</dbReference>
<evidence type="ECO:0000256" key="2">
    <source>
        <dbReference type="ARBA" id="ARBA00022553"/>
    </source>
</evidence>
<feature type="binding site" evidence="10">
    <location>
        <position position="268"/>
    </location>
    <ligand>
        <name>Zn(2+)</name>
        <dbReference type="ChEBI" id="CHEBI:29105"/>
        <label>1</label>
    </ligand>
</feature>
<feature type="binding site" evidence="10">
    <location>
        <position position="448"/>
    </location>
    <ligand>
        <name>Zn(2+)</name>
        <dbReference type="ChEBI" id="CHEBI:29105"/>
        <label>2</label>
    </ligand>
</feature>
<evidence type="ECO:0000256" key="8">
    <source>
        <dbReference type="ARBA" id="ARBA00023109"/>
    </source>
</evidence>
<dbReference type="Proteomes" id="UP000386070">
    <property type="component" value="Segment"/>
</dbReference>
<evidence type="ECO:0000256" key="10">
    <source>
        <dbReference type="HAMAP-Rule" id="MF_04054"/>
    </source>
</evidence>
<keyword evidence="4 10" id="KW-0945">Host-virus interaction</keyword>
<evidence type="ECO:0000259" key="12">
    <source>
        <dbReference type="Pfam" id="PF02236"/>
    </source>
</evidence>
<dbReference type="EMBL" id="MK774519">
    <property type="protein sequence ID" value="QFX65736.1"/>
    <property type="molecule type" value="Genomic_DNA"/>
</dbReference>
<dbReference type="GO" id="GO:0019028">
    <property type="term" value="C:viral capsid"/>
    <property type="evidence" value="ECO:0007669"/>
    <property type="project" value="UniProtKB-UniRule"/>
</dbReference>
<feature type="binding site" evidence="10">
    <location>
        <position position="378"/>
    </location>
    <ligand>
        <name>Zn(2+)</name>
        <dbReference type="ChEBI" id="CHEBI:29105"/>
        <label>2</label>
    </ligand>
</feature>
<dbReference type="InterPro" id="IPR036368">
    <property type="entry name" value="ADBP_zn-bd_sf"/>
</dbReference>
<feature type="region of interest" description="C-terminal arm, DBP binding" evidence="10">
    <location>
        <begin position="494"/>
        <end position="508"/>
    </location>
</feature>
<evidence type="ECO:0000256" key="4">
    <source>
        <dbReference type="ARBA" id="ARBA00022581"/>
    </source>
</evidence>
<evidence type="ECO:0000313" key="14">
    <source>
        <dbReference type="EMBL" id="QFX65736.1"/>
    </source>
</evidence>
<feature type="compositionally biased region" description="Acidic residues" evidence="11">
    <location>
        <begin position="9"/>
        <end position="18"/>
    </location>
</feature>
<comment type="caution">
    <text evidence="10">Lacks conserved residue(s) required for the propagation of feature annotation.</text>
</comment>
<dbReference type="Gene3D" id="3.90.148.10">
    <property type="entry name" value="Adenovirus DNA-binding, C-terminal domain superfamily/Adenovirus DNA-binding, zinc binding domain"/>
    <property type="match status" value="1"/>
</dbReference>
<feature type="domain" description="Adenovirus DNA-binding zinc-binding" evidence="13">
    <location>
        <begin position="264"/>
        <end position="365"/>
    </location>
</feature>
<keyword evidence="2 10" id="KW-0597">Phosphoprotein</keyword>
<dbReference type="GO" id="GO:0006260">
    <property type="term" value="P:DNA replication"/>
    <property type="evidence" value="ECO:0007669"/>
    <property type="project" value="UniProtKB-KW"/>
</dbReference>
<feature type="region of interest" description="Disordered" evidence="11">
    <location>
        <begin position="1"/>
        <end position="69"/>
    </location>
</feature>
<keyword evidence="3 10" id="KW-1048">Host nucleus</keyword>
<keyword evidence="5 10" id="KW-0235">DNA replication</keyword>
<evidence type="ECO:0000256" key="6">
    <source>
        <dbReference type="ARBA" id="ARBA00022723"/>
    </source>
</evidence>
<evidence type="ECO:0000256" key="11">
    <source>
        <dbReference type="SAM" id="MobiDB-lite"/>
    </source>
</evidence>
<comment type="domain">
    <text evidence="10">The C-terminal arm bridges DBP molecules together, thereby creating a chain.</text>
</comment>
<dbReference type="GO" id="GO:0045740">
    <property type="term" value="P:positive regulation of DNA replication"/>
    <property type="evidence" value="ECO:0007669"/>
    <property type="project" value="UniProtKB-UniRule"/>
</dbReference>
<dbReference type="GO" id="GO:0003677">
    <property type="term" value="F:DNA binding"/>
    <property type="evidence" value="ECO:0007669"/>
    <property type="project" value="UniProtKB-UniRule"/>
</dbReference>
<comment type="subcellular location">
    <subcellularLocation>
        <location evidence="10">Host nucleus</location>
    </subcellularLocation>
    <text evidence="10">Accumulates in infected cells.</text>
</comment>
<dbReference type="SUPFAM" id="SSF57917">
    <property type="entry name" value="Zn-binding domains of ADDBP"/>
    <property type="match status" value="2"/>
</dbReference>
<sequence>MDGSHSDYDSDSMAEVESPETSNQGSLKIVTTPSQSWLKSATPPSTPPPLPKRKKRAPSPRLPPMPDLEDAYQQPWSLVKDAASSSGVVKLFFTDPAVKVVKDAEGNEVVSKPTTTMIKAFREAHLGKKLEQEERSKRKKAREVSSKDIPGLPDRVFLNPTEQQWQACMDLAVGMLVPCKVDLKDLTMMPDQGTLECFKRCAQQWCADNKKHLPLTFSTHKTVYGLIGRFLLDFCIKAAKLNPVNWAPSGCAIWRHGWSAEGGPRCLHGTVMLRKEQVVEMDVNSENGQRALKEQASKVKIVPNRWGRQVVQIRNEEAVCCPMDAAMSAGSFSSSSCSMFFTEGTKAWDAMQQWMQYMRACYPKMADAEKRLLIPLTCDCNWGNGGVPLLGRQTCKMTPYSLSGGLNVDLKSVEDPKIRASVSHPTIMVFQCCNPVFGRSKGTTQKNCDFKISSVDVISALQLAKQIWMSFHHTPVPLTIPEFVWSPKFQHHSVILPTDQHDEDDSLF</sequence>
<keyword evidence="7 10" id="KW-0862">Zinc</keyword>
<feature type="binding site" evidence="10">
    <location>
        <position position="432"/>
    </location>
    <ligand>
        <name>Zn(2+)</name>
        <dbReference type="ChEBI" id="CHEBI:29105"/>
        <label>2</label>
    </ligand>
</feature>
<feature type="domain" description="Adenovirus DNA-binding zinc-binding" evidence="13">
    <location>
        <begin position="377"/>
        <end position="469"/>
    </location>
</feature>
<feature type="compositionally biased region" description="Polar residues" evidence="11">
    <location>
        <begin position="19"/>
        <end position="37"/>
    </location>
</feature>
<dbReference type="InterPro" id="IPR037540">
    <property type="entry name" value="ADV_DNB2"/>
</dbReference>
<dbReference type="GO" id="GO:0039687">
    <property type="term" value="P:viral DNA strand displacement replication"/>
    <property type="evidence" value="ECO:0007669"/>
    <property type="project" value="UniProtKB-UniRule"/>
</dbReference>
<reference evidence="14 15" key="1">
    <citation type="submission" date="2019-04" db="EMBL/GenBank/DDBJ databases">
        <title>Characterization of the first genome of Porcine mastadenovirus B (HNU1 strain) and implications on its lymphotropy and special origin.</title>
        <authorList>
            <person name="Liu S.-J."/>
            <person name="Wang Q."/>
            <person name="Li T.-T."/>
            <person name="Zhang S.-H."/>
            <person name="Li J.-Y."/>
            <person name="Wu L.-J."/>
            <person name="Qiu Y."/>
            <person name="Ge X.-Y."/>
        </authorList>
    </citation>
    <scope>NUCLEOTIDE SEQUENCE [LARGE SCALE GENOMIC DNA]</scope>
    <source>
        <strain evidence="14">HNU1</strain>
    </source>
</reference>
<keyword evidence="1 10" id="KW-0244">Early protein</keyword>
<feature type="binding site" evidence="10">
    <location>
        <position position="266"/>
    </location>
    <ligand>
        <name>Zn(2+)</name>
        <dbReference type="ChEBI" id="CHEBI:29105"/>
        <label>1</label>
    </ligand>
</feature>
<evidence type="ECO:0000256" key="7">
    <source>
        <dbReference type="ARBA" id="ARBA00022833"/>
    </source>
</evidence>
<dbReference type="Pfam" id="PF03728">
    <property type="entry name" value="Viral_DNA_Zn_bi"/>
    <property type="match status" value="2"/>
</dbReference>
<dbReference type="InterPro" id="IPR003176">
    <property type="entry name" value="Adenovirus_DNA-bd_a"/>
</dbReference>
<comment type="function">
    <text evidence="10">Plays a role in the elongation phase of viral strand displacement replication by unwinding the template in an ATP-independent fashion, employing its capacity to form multimers. Also enhances the rate of initiation. Released from template upon second strand synthesis. Assembles in complex with viral pTP, viral pol, host NFIA and host POU2F1/OCT1 on viral origin of replication. Covers the whole ssDNA genome during synthesis. The complementary strand synthesis induces its relese from DNA template. May inhibit cellular transcription mediated by the interaction between host SRCAP and CBP.</text>
</comment>
<proteinExistence type="inferred from homology"/>
<feature type="binding site" evidence="10">
    <location>
        <position position="337"/>
    </location>
    <ligand>
        <name>Zn(2+)</name>
        <dbReference type="ChEBI" id="CHEBI:29105"/>
        <label>1</label>
    </ligand>
</feature>
<dbReference type="InterPro" id="IPR036367">
    <property type="entry name" value="Ad_DBP_C_sf"/>
</dbReference>
<evidence type="ECO:0000259" key="13">
    <source>
        <dbReference type="Pfam" id="PF03728"/>
    </source>
</evidence>
<dbReference type="Gene3D" id="1.10.269.10">
    <property type="entry name" value="Adenovirus DNA-binding, N-terminal domain"/>
    <property type="match status" value="1"/>
</dbReference>
<keyword evidence="8 10" id="KW-1194">Viral DNA replication</keyword>
<dbReference type="HAMAP" id="MF_04054">
    <property type="entry name" value="ADV_DNB2"/>
    <property type="match status" value="1"/>
</dbReference>
<feature type="binding site" evidence="10">
    <location>
        <position position="380"/>
    </location>
    <ligand>
        <name>Zn(2+)</name>
        <dbReference type="ChEBI" id="CHEBI:29105"/>
        <label>2</label>
    </ligand>
</feature>
<dbReference type="InterPro" id="IPR005376">
    <property type="entry name" value="Adenovirus_DNA-bd_zn-bd"/>
</dbReference>
<protein>
    <recommendedName>
        <fullName evidence="10">DNA-binding protein</fullName>
        <shortName evidence="10">DBP</shortName>
    </recommendedName>
    <alternativeName>
        <fullName evidence="10">Early 2A protein</fullName>
    </alternativeName>
    <alternativeName>
        <fullName evidence="10">Early E2A DNA-binding protein</fullName>
    </alternativeName>
</protein>
<comment type="similarity">
    <text evidence="10">Belongs to the adenoviridae E2A DNA-binding protein family.</text>
</comment>
<keyword evidence="9 10" id="KW-0238">DNA-binding</keyword>
<comment type="subunit">
    <text evidence="10">Homomultimerizes on viral ssDNA bound to pTP. Forms a initiation complex with viral polymerase, pTP and hosts NFIA and POU2F1/OCT1. Interacts with host SRCAP.</text>
</comment>
<gene>
    <name evidence="10" type="primary">DBP</name>
</gene>
<evidence type="ECO:0000313" key="15">
    <source>
        <dbReference type="Proteomes" id="UP000386070"/>
    </source>
</evidence>
<accession>A0A5P9VJ31</accession>
<feature type="region of interest" description="Flexible loop" evidence="10">
    <location>
        <begin position="279"/>
        <end position="313"/>
    </location>
</feature>
<evidence type="ECO:0000256" key="3">
    <source>
        <dbReference type="ARBA" id="ARBA00022562"/>
    </source>
</evidence>
<dbReference type="SUPFAM" id="SSF47724">
    <property type="entry name" value="Domain of early E2A DNA-binding protein, ADDBP"/>
    <property type="match status" value="1"/>
</dbReference>
<evidence type="ECO:0000256" key="9">
    <source>
        <dbReference type="ARBA" id="ARBA00023125"/>
    </source>
</evidence>
<organism evidence="14 15">
    <name type="scientific">Mastadenovirus porcusquartum</name>
    <dbReference type="NCBI Taxonomy" id="3241439"/>
    <lineage>
        <taxon>Viruses</taxon>
        <taxon>Varidnaviria</taxon>
        <taxon>Bamfordvirae</taxon>
        <taxon>Preplasmiviricota</taxon>
        <taxon>Polisuviricotina</taxon>
        <taxon>Pharingeaviricetes</taxon>
        <taxon>Rowavirales</taxon>
        <taxon>Adenoviridae</taxon>
        <taxon>Mastadenovirus</taxon>
    </lineage>
</organism>
<dbReference type="GO" id="GO:0008270">
    <property type="term" value="F:zinc ion binding"/>
    <property type="evidence" value="ECO:0007669"/>
    <property type="project" value="UniProtKB-UniRule"/>
</dbReference>
<dbReference type="Pfam" id="PF02236">
    <property type="entry name" value="Viral_DNA_bi"/>
    <property type="match status" value="1"/>
</dbReference>
<feature type="binding site" evidence="10">
    <location>
        <position position="321"/>
    </location>
    <ligand>
        <name>Zn(2+)</name>
        <dbReference type="ChEBI" id="CHEBI:29105"/>
        <label>1</label>
    </ligand>
</feature>
<keyword evidence="15" id="KW-1185">Reference proteome</keyword>